<protein>
    <recommendedName>
        <fullName evidence="6">Diphthamide biosynthesis protein 3</fullName>
    </recommendedName>
</protein>
<evidence type="ECO:0000259" key="9">
    <source>
        <dbReference type="PROSITE" id="PS51074"/>
    </source>
</evidence>
<keyword evidence="3" id="KW-0408">Iron</keyword>
<evidence type="ECO:0000256" key="1">
    <source>
        <dbReference type="ARBA" id="ARBA00005156"/>
    </source>
</evidence>
<dbReference type="AlphaFoldDB" id="A0A2G5BI54"/>
<dbReference type="Pfam" id="PF05207">
    <property type="entry name" value="Zn_ribbon_CSL"/>
    <property type="match status" value="1"/>
</dbReference>
<dbReference type="SUPFAM" id="SSF144217">
    <property type="entry name" value="CSL zinc finger"/>
    <property type="match status" value="1"/>
</dbReference>
<keyword evidence="11" id="KW-1185">Reference proteome</keyword>
<evidence type="ECO:0000256" key="5">
    <source>
        <dbReference type="ARBA" id="ARBA00036267"/>
    </source>
</evidence>
<proteinExistence type="inferred from homology"/>
<organism evidence="10 11">
    <name type="scientific">Coemansia reversa (strain ATCC 12441 / NRRL 1564)</name>
    <dbReference type="NCBI Taxonomy" id="763665"/>
    <lineage>
        <taxon>Eukaryota</taxon>
        <taxon>Fungi</taxon>
        <taxon>Fungi incertae sedis</taxon>
        <taxon>Zoopagomycota</taxon>
        <taxon>Kickxellomycotina</taxon>
        <taxon>Kickxellomycetes</taxon>
        <taxon>Kickxellales</taxon>
        <taxon>Kickxellaceae</taxon>
        <taxon>Coemansia</taxon>
    </lineage>
</organism>
<comment type="catalytic activity">
    <reaction evidence="7">
        <text>2 [3Fe-4S](0)-[protein] + 2 Fe(2+)-[Dph3] + NADH = 2 [4Fe-4S](1+)-[protein] + 2 [Dph3] + NAD(+) + H(+)</text>
        <dbReference type="Rhea" id="RHEA:71239"/>
        <dbReference type="Rhea" id="RHEA-COMP:17997"/>
        <dbReference type="Rhea" id="RHEA-COMP:17998"/>
        <dbReference type="Rhea" id="RHEA-COMP:18001"/>
        <dbReference type="Rhea" id="RHEA-COMP:18002"/>
        <dbReference type="ChEBI" id="CHEBI:15378"/>
        <dbReference type="ChEBI" id="CHEBI:29033"/>
        <dbReference type="ChEBI" id="CHEBI:33723"/>
        <dbReference type="ChEBI" id="CHEBI:47402"/>
        <dbReference type="ChEBI" id="CHEBI:57540"/>
        <dbReference type="ChEBI" id="CHEBI:57945"/>
        <dbReference type="ChEBI" id="CHEBI:83228"/>
    </reaction>
</comment>
<evidence type="ECO:0000256" key="4">
    <source>
        <dbReference type="ARBA" id="ARBA00024032"/>
    </source>
</evidence>
<evidence type="ECO:0000313" key="11">
    <source>
        <dbReference type="Proteomes" id="UP000242474"/>
    </source>
</evidence>
<feature type="compositionally biased region" description="Polar residues" evidence="8">
    <location>
        <begin position="57"/>
        <end position="76"/>
    </location>
</feature>
<dbReference type="FunFam" id="3.10.660.10:FF:000001">
    <property type="entry name" value="Diphthamide biosynthesis 3"/>
    <property type="match status" value="1"/>
</dbReference>
<comment type="pathway">
    <text evidence="1">Protein modification; peptidyl-diphthamide biosynthesis.</text>
</comment>
<accession>A0A2G5BI54</accession>
<evidence type="ECO:0000256" key="6">
    <source>
        <dbReference type="ARBA" id="ARBA00041070"/>
    </source>
</evidence>
<dbReference type="STRING" id="763665.A0A2G5BI54"/>
<dbReference type="PANTHER" id="PTHR21454">
    <property type="entry name" value="DPH3 HOMOLOG-RELATED"/>
    <property type="match status" value="1"/>
</dbReference>
<name>A0A2G5BI54_COERN</name>
<feature type="compositionally biased region" description="Polar residues" evidence="8">
    <location>
        <begin position="9"/>
        <end position="29"/>
    </location>
</feature>
<dbReference type="UniPathway" id="UPA00559"/>
<dbReference type="Proteomes" id="UP000242474">
    <property type="component" value="Unassembled WGS sequence"/>
</dbReference>
<dbReference type="InterPro" id="IPR007872">
    <property type="entry name" value="DPH_MB_dom"/>
</dbReference>
<evidence type="ECO:0000313" key="10">
    <source>
        <dbReference type="EMBL" id="PIA18696.1"/>
    </source>
</evidence>
<evidence type="ECO:0000256" key="2">
    <source>
        <dbReference type="ARBA" id="ARBA00022723"/>
    </source>
</evidence>
<gene>
    <name evidence="10" type="ORF">COEREDRAFT_79696</name>
</gene>
<evidence type="ECO:0000256" key="3">
    <source>
        <dbReference type="ARBA" id="ARBA00023004"/>
    </source>
</evidence>
<sequence>MTAEKSESHVSIQDKNTSADAASYSNKTNVDNKDRRNNETSTQIVDKKVHPAAIDTMLNQKNAPVSVTNKGSSSSGVVPKQHIPTPVVSADTKVNSNATVKALNQAMSLVNIATTTAGKNTVTGQQNSGLQDQTAGNLIETVSPLEKAKSSTQTVSVAAKDNIEQDSLRTKVDDSSFYDEIEIEDMEYDDDLEVYHYPCPCGDRFEISMMMLEEGEYIAKCPSCSLLLKVIYDENEFGPNDDDSEVIELSTTIRVC</sequence>
<dbReference type="GO" id="GO:0017183">
    <property type="term" value="P:protein histidyl modification to diphthamide"/>
    <property type="evidence" value="ECO:0007669"/>
    <property type="project" value="UniProtKB-UniPathway"/>
</dbReference>
<comment type="catalytic activity">
    <reaction evidence="5">
        <text>[3Fe-4S](1+)-[protein] + Fe(2+)-[Dph3] = [3Fe-4S](0)-[protein] + Fe(3+)-[Dph3]</text>
        <dbReference type="Rhea" id="RHEA:71235"/>
        <dbReference type="Rhea" id="RHEA-COMP:17996"/>
        <dbReference type="Rhea" id="RHEA-COMP:17997"/>
        <dbReference type="Rhea" id="RHEA-COMP:18002"/>
        <dbReference type="Rhea" id="RHEA-COMP:18003"/>
        <dbReference type="ChEBI" id="CHEBI:29033"/>
        <dbReference type="ChEBI" id="CHEBI:29034"/>
        <dbReference type="ChEBI" id="CHEBI:33751"/>
        <dbReference type="ChEBI" id="CHEBI:47402"/>
        <dbReference type="ChEBI" id="CHEBI:83228"/>
    </reaction>
</comment>
<dbReference type="PANTHER" id="PTHR21454:SF31">
    <property type="entry name" value="DIPHTHAMIDE BIOSYNTHESIS PROTEIN 3"/>
    <property type="match status" value="1"/>
</dbReference>
<dbReference type="Gene3D" id="3.10.660.10">
    <property type="entry name" value="DPH Zinc finger"/>
    <property type="match status" value="1"/>
</dbReference>
<keyword evidence="2" id="KW-0479">Metal-binding</keyword>
<dbReference type="EMBL" id="KZ303489">
    <property type="protein sequence ID" value="PIA18696.1"/>
    <property type="molecule type" value="Genomic_DNA"/>
</dbReference>
<dbReference type="GO" id="GO:0046872">
    <property type="term" value="F:metal ion binding"/>
    <property type="evidence" value="ECO:0007669"/>
    <property type="project" value="UniProtKB-KW"/>
</dbReference>
<feature type="region of interest" description="Disordered" evidence="8">
    <location>
        <begin position="1"/>
        <end position="82"/>
    </location>
</feature>
<evidence type="ECO:0000256" key="8">
    <source>
        <dbReference type="SAM" id="MobiDB-lite"/>
    </source>
</evidence>
<evidence type="ECO:0000256" key="7">
    <source>
        <dbReference type="ARBA" id="ARBA00048125"/>
    </source>
</evidence>
<dbReference type="PROSITE" id="PS51074">
    <property type="entry name" value="DPH_MB"/>
    <property type="match status" value="1"/>
</dbReference>
<dbReference type="OrthoDB" id="66964at2759"/>
<reference evidence="10 11" key="1">
    <citation type="journal article" date="2015" name="Genome Biol. Evol.">
        <title>Phylogenomic analyses indicate that early fungi evolved digesting cell walls of algal ancestors of land plants.</title>
        <authorList>
            <person name="Chang Y."/>
            <person name="Wang S."/>
            <person name="Sekimoto S."/>
            <person name="Aerts A.L."/>
            <person name="Choi C."/>
            <person name="Clum A."/>
            <person name="LaButti K.M."/>
            <person name="Lindquist E.A."/>
            <person name="Yee Ngan C."/>
            <person name="Ohm R.A."/>
            <person name="Salamov A.A."/>
            <person name="Grigoriev I.V."/>
            <person name="Spatafora J.W."/>
            <person name="Berbee M.L."/>
        </authorList>
    </citation>
    <scope>NUCLEOTIDE SEQUENCE [LARGE SCALE GENOMIC DNA]</scope>
    <source>
        <strain evidence="10 11">NRRL 1564</strain>
    </source>
</reference>
<comment type="similarity">
    <text evidence="4">Belongs to the DPH3 family.</text>
</comment>
<dbReference type="InterPro" id="IPR036671">
    <property type="entry name" value="DPH_MB_sf"/>
</dbReference>
<dbReference type="InterPro" id="IPR044248">
    <property type="entry name" value="DPH3/4-like"/>
</dbReference>
<feature type="domain" description="DPH-type MB" evidence="9">
    <location>
        <begin position="177"/>
        <end position="233"/>
    </location>
</feature>